<evidence type="ECO:0000256" key="1">
    <source>
        <dbReference type="SAM" id="Phobius"/>
    </source>
</evidence>
<sequence length="104" mass="12233">MFQFVFLMSSLSPSVVVSTLFSLEYFGIEFRVVRQLFFYTNLFISALFFRRIYCLFIKKVISSILNMFSTNILITIFSVYCQVLHAIVCDLNSYVFWKPFGKVS</sequence>
<evidence type="ECO:0000313" key="2">
    <source>
        <dbReference type="EMBL" id="CAG6678292.1"/>
    </source>
</evidence>
<feature type="transmembrane region" description="Helical" evidence="1">
    <location>
        <begin position="38"/>
        <end position="56"/>
    </location>
</feature>
<dbReference type="EMBL" id="HBUF01398446">
    <property type="protein sequence ID" value="CAG6736191.1"/>
    <property type="molecule type" value="Transcribed_RNA"/>
</dbReference>
<name>A0A8D8T2M3_9HEMI</name>
<protein>
    <submittedName>
        <fullName evidence="2">Uncharacterized protein</fullName>
    </submittedName>
</protein>
<feature type="transmembrane region" description="Helical" evidence="1">
    <location>
        <begin position="68"/>
        <end position="88"/>
    </location>
</feature>
<keyword evidence="1" id="KW-0812">Transmembrane</keyword>
<dbReference type="AlphaFoldDB" id="A0A8D8T2M3"/>
<organism evidence="2">
    <name type="scientific">Cacopsylla melanoneura</name>
    <dbReference type="NCBI Taxonomy" id="428564"/>
    <lineage>
        <taxon>Eukaryota</taxon>
        <taxon>Metazoa</taxon>
        <taxon>Ecdysozoa</taxon>
        <taxon>Arthropoda</taxon>
        <taxon>Hexapoda</taxon>
        <taxon>Insecta</taxon>
        <taxon>Pterygota</taxon>
        <taxon>Neoptera</taxon>
        <taxon>Paraneoptera</taxon>
        <taxon>Hemiptera</taxon>
        <taxon>Sternorrhyncha</taxon>
        <taxon>Psylloidea</taxon>
        <taxon>Psyllidae</taxon>
        <taxon>Psyllinae</taxon>
        <taxon>Cacopsylla</taxon>
    </lineage>
</organism>
<accession>A0A8D8T2M3</accession>
<reference evidence="2" key="1">
    <citation type="submission" date="2021-05" db="EMBL/GenBank/DDBJ databases">
        <authorList>
            <person name="Alioto T."/>
            <person name="Alioto T."/>
            <person name="Gomez Garrido J."/>
        </authorList>
    </citation>
    <scope>NUCLEOTIDE SEQUENCE</scope>
</reference>
<keyword evidence="1" id="KW-1133">Transmembrane helix</keyword>
<keyword evidence="1" id="KW-0472">Membrane</keyword>
<dbReference type="EMBL" id="HBUF01245519">
    <property type="protein sequence ID" value="CAG6678292.1"/>
    <property type="molecule type" value="Transcribed_RNA"/>
</dbReference>
<proteinExistence type="predicted"/>